<dbReference type="Proteomes" id="UP000185674">
    <property type="component" value="Chromosome"/>
</dbReference>
<organism evidence="3 4">
    <name type="scientific">Acinetobacter soli</name>
    <dbReference type="NCBI Taxonomy" id="487316"/>
    <lineage>
        <taxon>Bacteria</taxon>
        <taxon>Pseudomonadati</taxon>
        <taxon>Pseudomonadota</taxon>
        <taxon>Gammaproteobacteria</taxon>
        <taxon>Moraxellales</taxon>
        <taxon>Moraxellaceae</taxon>
        <taxon>Acinetobacter</taxon>
    </lineage>
</organism>
<dbReference type="KEGG" id="asol:BEN76_12755"/>
<dbReference type="eggNOG" id="COG2388">
    <property type="taxonomic scope" value="Bacteria"/>
</dbReference>
<dbReference type="EMBL" id="CP016896">
    <property type="protein sequence ID" value="APV36836.1"/>
    <property type="molecule type" value="Genomic_DNA"/>
</dbReference>
<name>A0A1P8EKT8_9GAMM</name>
<dbReference type="Pfam" id="PF14542">
    <property type="entry name" value="Acetyltransf_CG"/>
    <property type="match status" value="1"/>
</dbReference>
<dbReference type="PANTHER" id="PTHR31435">
    <property type="entry name" value="PROTEIN NATD1"/>
    <property type="match status" value="1"/>
</dbReference>
<dbReference type="InterPro" id="IPR045057">
    <property type="entry name" value="Gcn5-rel_NAT"/>
</dbReference>
<dbReference type="InterPro" id="IPR031165">
    <property type="entry name" value="GNAT_YJDJ"/>
</dbReference>
<dbReference type="InterPro" id="IPR000182">
    <property type="entry name" value="GNAT_dom"/>
</dbReference>
<proteinExistence type="predicted"/>
<dbReference type="AlphaFoldDB" id="A0A1P8EKT8"/>
<evidence type="ECO:0000313" key="4">
    <source>
        <dbReference type="Proteomes" id="UP000185674"/>
    </source>
</evidence>
<keyword evidence="3" id="KW-0808">Transferase</keyword>
<dbReference type="STRING" id="487316.BEN76_12755"/>
<evidence type="ECO:0000259" key="2">
    <source>
        <dbReference type="PROSITE" id="PS51729"/>
    </source>
</evidence>
<accession>A0A1P8EKT8</accession>
<dbReference type="RefSeq" id="WP_076033229.1">
    <property type="nucleotide sequence ID" value="NZ_CP016896.1"/>
</dbReference>
<dbReference type="Gene3D" id="3.40.630.30">
    <property type="match status" value="1"/>
</dbReference>
<dbReference type="PROSITE" id="PS51729">
    <property type="entry name" value="GNAT_YJDJ"/>
    <property type="match status" value="1"/>
</dbReference>
<dbReference type="PANTHER" id="PTHR31435:SF10">
    <property type="entry name" value="BSR4717 PROTEIN"/>
    <property type="match status" value="1"/>
</dbReference>
<feature type="domain" description="N-acetyltransferase" evidence="1">
    <location>
        <begin position="1"/>
        <end position="95"/>
    </location>
</feature>
<dbReference type="InterPro" id="IPR016181">
    <property type="entry name" value="Acyl_CoA_acyltransferase"/>
</dbReference>
<dbReference type="CDD" id="cd04301">
    <property type="entry name" value="NAT_SF"/>
    <property type="match status" value="1"/>
</dbReference>
<dbReference type="GO" id="GO:0016747">
    <property type="term" value="F:acyltransferase activity, transferring groups other than amino-acyl groups"/>
    <property type="evidence" value="ECO:0007669"/>
    <property type="project" value="InterPro"/>
</dbReference>
<protein>
    <submittedName>
        <fullName evidence="3">GNAT family N-acetyltransferase</fullName>
    </submittedName>
</protein>
<dbReference type="PROSITE" id="PS51186">
    <property type="entry name" value="GNAT"/>
    <property type="match status" value="1"/>
</dbReference>
<feature type="domain" description="N-acetyltransferase" evidence="2">
    <location>
        <begin position="6"/>
        <end position="93"/>
    </location>
</feature>
<gene>
    <name evidence="3" type="ORF">BEN76_12755</name>
</gene>
<reference evidence="3 4" key="1">
    <citation type="submission" date="2016-08" db="EMBL/GenBank/DDBJ databases">
        <title>Complete genome sequence of Acinetobacter baylyi strain GFJ2.</title>
        <authorList>
            <person name="Tabata M."/>
            <person name="Kuboki S."/>
            <person name="Gibu N."/>
            <person name="Kinouchi Y."/>
            <person name="Vangnai A."/>
            <person name="Kasai D."/>
            <person name="Fukuda M."/>
        </authorList>
    </citation>
    <scope>NUCLEOTIDE SEQUENCE [LARGE SCALE GENOMIC DNA]</scope>
    <source>
        <strain evidence="3 4">GFJ2</strain>
    </source>
</reference>
<evidence type="ECO:0000259" key="1">
    <source>
        <dbReference type="PROSITE" id="PS51186"/>
    </source>
</evidence>
<sequence>MDIQKIEDGKQGMFQALDDDKVAGEMHFTWVGDHSLSIDHTEVESAYRGRGIGRELLDALINFARQDQIKVIPLCPYAKSVFDKRAELQDVLRDA</sequence>
<evidence type="ECO:0000313" key="3">
    <source>
        <dbReference type="EMBL" id="APV36836.1"/>
    </source>
</evidence>
<dbReference type="SUPFAM" id="SSF55729">
    <property type="entry name" value="Acyl-CoA N-acyltransferases (Nat)"/>
    <property type="match status" value="1"/>
</dbReference>